<name>A0AAN8VHH0_9MAGN</name>
<organism evidence="1 2">
    <name type="scientific">Dillenia turbinata</name>
    <dbReference type="NCBI Taxonomy" id="194707"/>
    <lineage>
        <taxon>Eukaryota</taxon>
        <taxon>Viridiplantae</taxon>
        <taxon>Streptophyta</taxon>
        <taxon>Embryophyta</taxon>
        <taxon>Tracheophyta</taxon>
        <taxon>Spermatophyta</taxon>
        <taxon>Magnoliopsida</taxon>
        <taxon>eudicotyledons</taxon>
        <taxon>Gunneridae</taxon>
        <taxon>Pentapetalae</taxon>
        <taxon>Dilleniales</taxon>
        <taxon>Dilleniaceae</taxon>
        <taxon>Dillenia</taxon>
    </lineage>
</organism>
<evidence type="ECO:0000313" key="1">
    <source>
        <dbReference type="EMBL" id="KAK6927733.1"/>
    </source>
</evidence>
<dbReference type="Proteomes" id="UP001370490">
    <property type="component" value="Unassembled WGS sequence"/>
</dbReference>
<reference evidence="1 2" key="1">
    <citation type="submission" date="2023-12" db="EMBL/GenBank/DDBJ databases">
        <title>A high-quality genome assembly for Dillenia turbinata (Dilleniales).</title>
        <authorList>
            <person name="Chanderbali A."/>
        </authorList>
    </citation>
    <scope>NUCLEOTIDE SEQUENCE [LARGE SCALE GENOMIC DNA]</scope>
    <source>
        <strain evidence="1">LSX21</strain>
        <tissue evidence="1">Leaf</tissue>
    </source>
</reference>
<sequence>MLKKVLLTPYRNVRCHLKKYSSQQPRNYRELFNLRHASLRNAIERAFDVDPDIEYINEVDEELSQQSPSKEETIVASTKQDSAYGEELRNQIAIQMWNDYEKPDTIKWKTKVVNNYDSLEELFAKDKATGQEAETTKEKRKCWMNKANEVQLESIIEIDKMVSKNEKSLENFGYSIKEFDVQHSKYTNKKHPQCTSISQGKKRKVSNNQELKGLKYALDNVAEAIREGNSIMQNSRTKVHIEKEIFNKFSSQKWSFVSILIAALESERQFNSQEWSFVTVLTTALESRRQ</sequence>
<keyword evidence="2" id="KW-1185">Reference proteome</keyword>
<comment type="caution">
    <text evidence="1">The sequence shown here is derived from an EMBL/GenBank/DDBJ whole genome shotgun (WGS) entry which is preliminary data.</text>
</comment>
<accession>A0AAN8VHH0</accession>
<proteinExistence type="predicted"/>
<feature type="non-terminal residue" evidence="1">
    <location>
        <position position="290"/>
    </location>
</feature>
<dbReference type="AlphaFoldDB" id="A0AAN8VHH0"/>
<gene>
    <name evidence="1" type="ORF">RJ641_006324</name>
</gene>
<protein>
    <submittedName>
        <fullName evidence="1">Uncharacterized protein</fullName>
    </submittedName>
</protein>
<dbReference type="EMBL" id="JBAMMX010000014">
    <property type="protein sequence ID" value="KAK6927733.1"/>
    <property type="molecule type" value="Genomic_DNA"/>
</dbReference>
<evidence type="ECO:0000313" key="2">
    <source>
        <dbReference type="Proteomes" id="UP001370490"/>
    </source>
</evidence>